<keyword evidence="3" id="KW-0489">Methyltransferase</keyword>
<dbReference type="GO" id="GO:0008168">
    <property type="term" value="F:methyltransferase activity"/>
    <property type="evidence" value="ECO:0007669"/>
    <property type="project" value="UniProtKB-KW"/>
</dbReference>
<dbReference type="EMBL" id="FLUQ01000001">
    <property type="protein sequence ID" value="SBV98030.1"/>
    <property type="molecule type" value="Genomic_DNA"/>
</dbReference>
<gene>
    <name evidence="3" type="ORF">KL86DPRO_11318</name>
</gene>
<reference evidence="3" key="1">
    <citation type="submission" date="2016-04" db="EMBL/GenBank/DDBJ databases">
        <authorList>
            <person name="Evans L.H."/>
            <person name="Alamgir A."/>
            <person name="Owens N."/>
            <person name="Weber N.D."/>
            <person name="Virtaneva K."/>
            <person name="Barbian K."/>
            <person name="Babar A."/>
            <person name="Rosenke K."/>
        </authorList>
    </citation>
    <scope>NUCLEOTIDE SEQUENCE</scope>
    <source>
        <strain evidence="3">86</strain>
    </source>
</reference>
<dbReference type="InterPro" id="IPR036704">
    <property type="entry name" value="RraA/RraA-like_sf"/>
</dbReference>
<dbReference type="CDD" id="cd16841">
    <property type="entry name" value="RraA_family"/>
    <property type="match status" value="1"/>
</dbReference>
<dbReference type="AlphaFoldDB" id="A0A212JF37"/>
<dbReference type="SUPFAM" id="SSF89562">
    <property type="entry name" value="RraA-like"/>
    <property type="match status" value="1"/>
</dbReference>
<feature type="binding site" evidence="2">
    <location>
        <begin position="97"/>
        <end position="100"/>
    </location>
    <ligand>
        <name>substrate</name>
    </ligand>
</feature>
<keyword evidence="2" id="KW-0479">Metal-binding</keyword>
<organism evidence="3">
    <name type="scientific">uncultured delta proteobacterium</name>
    <dbReference type="NCBI Taxonomy" id="34034"/>
    <lineage>
        <taxon>Bacteria</taxon>
        <taxon>Deltaproteobacteria</taxon>
        <taxon>environmental samples</taxon>
    </lineage>
</organism>
<feature type="binding site" evidence="2">
    <location>
        <position position="119"/>
    </location>
    <ligand>
        <name>substrate</name>
    </ligand>
</feature>
<keyword evidence="2" id="KW-0460">Magnesium</keyword>
<protein>
    <recommendedName>
        <fullName evidence="1">Regulator of ribonuclease activity homolog</fullName>
    </recommendedName>
</protein>
<dbReference type="Pfam" id="PF03737">
    <property type="entry name" value="RraA-like"/>
    <property type="match status" value="1"/>
</dbReference>
<dbReference type="PANTHER" id="PTHR33254:SF4">
    <property type="entry name" value="4-HYDROXY-4-METHYL-2-OXOGLUTARATE ALDOLASE 3-RELATED"/>
    <property type="match status" value="1"/>
</dbReference>
<feature type="binding site" evidence="2">
    <location>
        <position position="120"/>
    </location>
    <ligand>
        <name>Mg(2+)</name>
        <dbReference type="ChEBI" id="CHEBI:18420"/>
    </ligand>
</feature>
<sequence length="226" mass="24373">MSNPGFRIKKSFPRPDKALVEAFANIPVANIGDNMNRVACMNARVRPMNAGRLLGCAFTVKVRAGDNLLFHKAIDMAQPGDIIVIDAQNEQSYAIFGELMIMWLRRRGITGVVVDGCIRDYDAISKMNDIAIYATGITPNGPLKEGGGEINFPVMCGGLVVNPGDIIVGDSDGVVAINPADAPDVLKKALAHNAKEAQTMKDIEKLAWDRSWVDAALTAKGCEFID</sequence>
<evidence type="ECO:0000313" key="3">
    <source>
        <dbReference type="EMBL" id="SBV98030.1"/>
    </source>
</evidence>
<dbReference type="PANTHER" id="PTHR33254">
    <property type="entry name" value="4-HYDROXY-4-METHYL-2-OXOGLUTARATE ALDOLASE 3-RELATED"/>
    <property type="match status" value="1"/>
</dbReference>
<dbReference type="GO" id="GO:0032259">
    <property type="term" value="P:methylation"/>
    <property type="evidence" value="ECO:0007669"/>
    <property type="project" value="UniProtKB-KW"/>
</dbReference>
<dbReference type="NCBIfam" id="NF004850">
    <property type="entry name" value="PRK06201.1"/>
    <property type="match status" value="1"/>
</dbReference>
<dbReference type="GO" id="GO:0046872">
    <property type="term" value="F:metal ion binding"/>
    <property type="evidence" value="ECO:0007669"/>
    <property type="project" value="UniProtKB-KW"/>
</dbReference>
<evidence type="ECO:0000256" key="2">
    <source>
        <dbReference type="PIRSR" id="PIRSR605493-1"/>
    </source>
</evidence>
<dbReference type="Gene3D" id="3.50.30.40">
    <property type="entry name" value="Ribonuclease E inhibitor RraA/RraA-like"/>
    <property type="match status" value="1"/>
</dbReference>
<evidence type="ECO:0000256" key="1">
    <source>
        <dbReference type="ARBA" id="ARBA00029596"/>
    </source>
</evidence>
<accession>A0A212JF37</accession>
<keyword evidence="3" id="KW-0808">Transferase</keyword>
<name>A0A212JF37_9DELT</name>
<proteinExistence type="predicted"/>
<comment type="cofactor">
    <cofactor evidence="2">
        <name>Mg(2+)</name>
        <dbReference type="ChEBI" id="CHEBI:18420"/>
    </cofactor>
</comment>
<dbReference type="InterPro" id="IPR005493">
    <property type="entry name" value="RraA/RraA-like"/>
</dbReference>